<reference evidence="3" key="1">
    <citation type="journal article" date="2014" name="Int. J. Syst. Evol. Microbiol.">
        <title>Complete genome sequence of Corynebacterium casei LMG S-19264T (=DSM 44701T), isolated from a smear-ripened cheese.</title>
        <authorList>
            <consortium name="US DOE Joint Genome Institute (JGI-PGF)"/>
            <person name="Walter F."/>
            <person name="Albersmeier A."/>
            <person name="Kalinowski J."/>
            <person name="Ruckert C."/>
        </authorList>
    </citation>
    <scope>NUCLEOTIDE SEQUENCE</scope>
    <source>
        <strain evidence="3">CGMCC 4.5737</strain>
    </source>
</reference>
<evidence type="ECO:0000259" key="2">
    <source>
        <dbReference type="Pfam" id="PF13539"/>
    </source>
</evidence>
<feature type="signal peptide" evidence="1">
    <location>
        <begin position="1"/>
        <end position="20"/>
    </location>
</feature>
<dbReference type="Proteomes" id="UP000637578">
    <property type="component" value="Unassembled WGS sequence"/>
</dbReference>
<accession>A0A8J3FUV2</accession>
<keyword evidence="4" id="KW-1185">Reference proteome</keyword>
<sequence>MRSLLLVSLLTVAMAAPASAAPDPHPLPPFLAVAHSVTAKQLGATWREGCPVPPEDLRMIVMTHVGMDGRAHLGRMVVHQDRVRPVIEVFADLYRMRFPIEKMRTVDNYDNADDELSMRDNNTSAFNCRGIPGTGRWSYHAYGRAIDVNPKINPYLDENGVQPANGGPWLDRSRRDPGMLHDGEPPVLAFTDRGWTWGGHWTDPIDYQHFELP</sequence>
<dbReference type="GO" id="GO:0008233">
    <property type="term" value="F:peptidase activity"/>
    <property type="evidence" value="ECO:0007669"/>
    <property type="project" value="InterPro"/>
</dbReference>
<feature type="chain" id="PRO_5035308906" description="Peptidase M15C domain-containing protein" evidence="1">
    <location>
        <begin position="21"/>
        <end position="213"/>
    </location>
</feature>
<evidence type="ECO:0000313" key="4">
    <source>
        <dbReference type="Proteomes" id="UP000637578"/>
    </source>
</evidence>
<keyword evidence="1" id="KW-0732">Signal</keyword>
<dbReference type="EMBL" id="BMMK01000010">
    <property type="protein sequence ID" value="GGM53233.1"/>
    <property type="molecule type" value="Genomic_DNA"/>
</dbReference>
<evidence type="ECO:0000256" key="1">
    <source>
        <dbReference type="SAM" id="SignalP"/>
    </source>
</evidence>
<gene>
    <name evidence="3" type="ORF">GCM10012275_25280</name>
</gene>
<dbReference type="InterPro" id="IPR039561">
    <property type="entry name" value="Peptidase_M15C"/>
</dbReference>
<dbReference type="Pfam" id="PF13539">
    <property type="entry name" value="Peptidase_M15_4"/>
    <property type="match status" value="1"/>
</dbReference>
<comment type="caution">
    <text evidence="3">The sequence shown here is derived from an EMBL/GenBank/DDBJ whole genome shotgun (WGS) entry which is preliminary data.</text>
</comment>
<dbReference type="InterPro" id="IPR009045">
    <property type="entry name" value="Zn_M74/Hedgehog-like"/>
</dbReference>
<reference evidence="3" key="2">
    <citation type="submission" date="2020-09" db="EMBL/GenBank/DDBJ databases">
        <authorList>
            <person name="Sun Q."/>
            <person name="Zhou Y."/>
        </authorList>
    </citation>
    <scope>NUCLEOTIDE SEQUENCE</scope>
    <source>
        <strain evidence="3">CGMCC 4.5737</strain>
    </source>
</reference>
<name>A0A8J3FUV2_9PSEU</name>
<dbReference type="Gene3D" id="3.30.1380.10">
    <property type="match status" value="1"/>
</dbReference>
<protein>
    <recommendedName>
        <fullName evidence="2">Peptidase M15C domain-containing protein</fullName>
    </recommendedName>
</protein>
<dbReference type="RefSeq" id="WP_189057222.1">
    <property type="nucleotide sequence ID" value="NZ_BMMK01000010.1"/>
</dbReference>
<dbReference type="AlphaFoldDB" id="A0A8J3FUV2"/>
<evidence type="ECO:0000313" key="3">
    <source>
        <dbReference type="EMBL" id="GGM53233.1"/>
    </source>
</evidence>
<organism evidence="3 4">
    <name type="scientific">Longimycelium tulufanense</name>
    <dbReference type="NCBI Taxonomy" id="907463"/>
    <lineage>
        <taxon>Bacteria</taxon>
        <taxon>Bacillati</taxon>
        <taxon>Actinomycetota</taxon>
        <taxon>Actinomycetes</taxon>
        <taxon>Pseudonocardiales</taxon>
        <taxon>Pseudonocardiaceae</taxon>
        <taxon>Longimycelium</taxon>
    </lineage>
</organism>
<dbReference type="SUPFAM" id="SSF55166">
    <property type="entry name" value="Hedgehog/DD-peptidase"/>
    <property type="match status" value="1"/>
</dbReference>
<proteinExistence type="predicted"/>
<feature type="domain" description="Peptidase M15C" evidence="2">
    <location>
        <begin position="133"/>
        <end position="212"/>
    </location>
</feature>